<dbReference type="Proteomes" id="UP001589896">
    <property type="component" value="Unassembled WGS sequence"/>
</dbReference>
<evidence type="ECO:0000313" key="1">
    <source>
        <dbReference type="EMBL" id="MFC0678098.1"/>
    </source>
</evidence>
<dbReference type="PANTHER" id="PTHR10151">
    <property type="entry name" value="ECTONUCLEOTIDE PYROPHOSPHATASE/PHOSPHODIESTERASE"/>
    <property type="match status" value="1"/>
</dbReference>
<organism evidence="1 2">
    <name type="scientific">Lysobacter korlensis</name>
    <dbReference type="NCBI Taxonomy" id="553636"/>
    <lineage>
        <taxon>Bacteria</taxon>
        <taxon>Pseudomonadati</taxon>
        <taxon>Pseudomonadota</taxon>
        <taxon>Gammaproteobacteria</taxon>
        <taxon>Lysobacterales</taxon>
        <taxon>Lysobacteraceae</taxon>
        <taxon>Lysobacter</taxon>
    </lineage>
</organism>
<gene>
    <name evidence="1" type="ORF">ACFFGH_09625</name>
</gene>
<dbReference type="PANTHER" id="PTHR10151:SF120">
    <property type="entry name" value="BIS(5'-ADENOSYL)-TRIPHOSPHATASE"/>
    <property type="match status" value="1"/>
</dbReference>
<accession>A0ABV6RQ82</accession>
<sequence>MLPSCLAAVTGDESPLGLPRVRAAVVVLVDGLGAAALRARSGHARTLAGALTKGATATAVFPSTTAAALTTLATGALPGEHGLVGYSVLDRDQGRVVNQLSGWDDGMDPATWQPLPTVFERAAAIGVPSFAIGEPRFADSGFTAAVLRGAEYVPHKPVPDRFDAARAILDRLERGILYVYVAELDKVAHKSGWESPEWTERLEVLDAAVAKLAASLRPDEGMLVTADHGILDVPQEAHLKIDTAPELLVGVRLVAGEPRCLQLHLEAGVDPAAMLERWREAEGARAWVASRDEVIESGWFGPVVTDAARSRMGDIFVAARKRVVYDDPRTASAQSQAMIGQHGSLSEEELTVPLLRFGRFAR</sequence>
<dbReference type="InterPro" id="IPR002591">
    <property type="entry name" value="Phosphodiest/P_Trfase"/>
</dbReference>
<keyword evidence="2" id="KW-1185">Reference proteome</keyword>
<dbReference type="Pfam" id="PF01663">
    <property type="entry name" value="Phosphodiest"/>
    <property type="match status" value="1"/>
</dbReference>
<reference evidence="1 2" key="1">
    <citation type="submission" date="2024-09" db="EMBL/GenBank/DDBJ databases">
        <authorList>
            <person name="Sun Q."/>
            <person name="Mori K."/>
        </authorList>
    </citation>
    <scope>NUCLEOTIDE SEQUENCE [LARGE SCALE GENOMIC DNA]</scope>
    <source>
        <strain evidence="1 2">KCTC 23076</strain>
    </source>
</reference>
<evidence type="ECO:0000313" key="2">
    <source>
        <dbReference type="Proteomes" id="UP001589896"/>
    </source>
</evidence>
<dbReference type="InterPro" id="IPR017850">
    <property type="entry name" value="Alkaline_phosphatase_core_sf"/>
</dbReference>
<dbReference type="Gene3D" id="3.40.720.10">
    <property type="entry name" value="Alkaline Phosphatase, subunit A"/>
    <property type="match status" value="1"/>
</dbReference>
<comment type="caution">
    <text evidence="1">The sequence shown here is derived from an EMBL/GenBank/DDBJ whole genome shotgun (WGS) entry which is preliminary data.</text>
</comment>
<protein>
    <submittedName>
        <fullName evidence="1">Alkaline phosphatase family protein</fullName>
    </submittedName>
</protein>
<dbReference type="SUPFAM" id="SSF53649">
    <property type="entry name" value="Alkaline phosphatase-like"/>
    <property type="match status" value="1"/>
</dbReference>
<dbReference type="EMBL" id="JBHLTG010000002">
    <property type="protein sequence ID" value="MFC0678098.1"/>
    <property type="molecule type" value="Genomic_DNA"/>
</dbReference>
<proteinExistence type="predicted"/>
<name>A0ABV6RQ82_9GAMM</name>